<gene>
    <name evidence="1" type="ORF">CCAP1982_LOCUS6291</name>
</gene>
<proteinExistence type="predicted"/>
<evidence type="ECO:0000313" key="2">
    <source>
        <dbReference type="Proteomes" id="UP000606786"/>
    </source>
</evidence>
<keyword evidence="2" id="KW-1185">Reference proteome</keyword>
<evidence type="ECO:0000313" key="1">
    <source>
        <dbReference type="EMBL" id="CAD6997661.1"/>
    </source>
</evidence>
<dbReference type="EMBL" id="CAJHJT010000012">
    <property type="protein sequence ID" value="CAD6997661.1"/>
    <property type="molecule type" value="Genomic_DNA"/>
</dbReference>
<comment type="caution">
    <text evidence="1">The sequence shown here is derived from an EMBL/GenBank/DDBJ whole genome shotgun (WGS) entry which is preliminary data.</text>
</comment>
<accession>A0A811UFU1</accession>
<dbReference type="AlphaFoldDB" id="A0A811UFU1"/>
<protein>
    <submittedName>
        <fullName evidence="1">(Mediterranean fruit fly) hypothetical protein</fullName>
    </submittedName>
</protein>
<name>A0A811UFU1_CERCA</name>
<reference evidence="1" key="1">
    <citation type="submission" date="2020-11" db="EMBL/GenBank/DDBJ databases">
        <authorList>
            <person name="Whitehead M."/>
        </authorList>
    </citation>
    <scope>NUCLEOTIDE SEQUENCE</scope>
    <source>
        <strain evidence="1">EGII</strain>
    </source>
</reference>
<dbReference type="Proteomes" id="UP000606786">
    <property type="component" value="Unassembled WGS sequence"/>
</dbReference>
<sequence length="74" mass="8630">MKLNNCSWDGLHLAQLSIQIRRYHHVCTSTAIMWPTTSRPKETRPASYGNVRAATWLLRYGSEETDEYRSENET</sequence>
<organism evidence="1 2">
    <name type="scientific">Ceratitis capitata</name>
    <name type="common">Mediterranean fruit fly</name>
    <name type="synonym">Tephritis capitata</name>
    <dbReference type="NCBI Taxonomy" id="7213"/>
    <lineage>
        <taxon>Eukaryota</taxon>
        <taxon>Metazoa</taxon>
        <taxon>Ecdysozoa</taxon>
        <taxon>Arthropoda</taxon>
        <taxon>Hexapoda</taxon>
        <taxon>Insecta</taxon>
        <taxon>Pterygota</taxon>
        <taxon>Neoptera</taxon>
        <taxon>Endopterygota</taxon>
        <taxon>Diptera</taxon>
        <taxon>Brachycera</taxon>
        <taxon>Muscomorpha</taxon>
        <taxon>Tephritoidea</taxon>
        <taxon>Tephritidae</taxon>
        <taxon>Ceratitis</taxon>
        <taxon>Ceratitis</taxon>
    </lineage>
</organism>